<keyword evidence="3" id="KW-1185">Reference proteome</keyword>
<name>A0A1R0GRB5_9FUNG</name>
<sequence length="184" mass="20402">MAVRRSNRDRIAYGYQQSQPTRRSIVFLKTAVETSISSTRNSSGRISGPSRSTRSRRAAIRSIERSSENSESPAAKLQESEKNRTCSDTVTALSNLPLWISTRPPPNRLNLSAVVACRSYTPSEYTHRVWALNIIAGSTDNLVNPFSVVVVKGVQRQPIRAVKGALITLGMWVAKVANIRFENE</sequence>
<evidence type="ECO:0000256" key="1">
    <source>
        <dbReference type="SAM" id="MobiDB-lite"/>
    </source>
</evidence>
<protein>
    <submittedName>
        <fullName evidence="2">Uncharacterized protein</fullName>
    </submittedName>
</protein>
<feature type="region of interest" description="Disordered" evidence="1">
    <location>
        <begin position="38"/>
        <end position="83"/>
    </location>
</feature>
<organism evidence="2 3">
    <name type="scientific">Smittium mucronatum</name>
    <dbReference type="NCBI Taxonomy" id="133383"/>
    <lineage>
        <taxon>Eukaryota</taxon>
        <taxon>Fungi</taxon>
        <taxon>Fungi incertae sedis</taxon>
        <taxon>Zoopagomycota</taxon>
        <taxon>Kickxellomycotina</taxon>
        <taxon>Harpellomycetes</taxon>
        <taxon>Harpellales</taxon>
        <taxon>Legeriomycetaceae</taxon>
        <taxon>Smittium</taxon>
    </lineage>
</organism>
<comment type="caution">
    <text evidence="2">The sequence shown here is derived from an EMBL/GenBank/DDBJ whole genome shotgun (WGS) entry which is preliminary data.</text>
</comment>
<evidence type="ECO:0000313" key="3">
    <source>
        <dbReference type="Proteomes" id="UP000187455"/>
    </source>
</evidence>
<dbReference type="EMBL" id="LSSL01004518">
    <property type="protein sequence ID" value="OLY79388.1"/>
    <property type="molecule type" value="Genomic_DNA"/>
</dbReference>
<feature type="compositionally biased region" description="Low complexity" evidence="1">
    <location>
        <begin position="42"/>
        <end position="52"/>
    </location>
</feature>
<dbReference type="OrthoDB" id="10608285at2759"/>
<evidence type="ECO:0000313" key="2">
    <source>
        <dbReference type="EMBL" id="OLY79388.1"/>
    </source>
</evidence>
<dbReference type="Proteomes" id="UP000187455">
    <property type="component" value="Unassembled WGS sequence"/>
</dbReference>
<dbReference type="AlphaFoldDB" id="A0A1R0GRB5"/>
<proteinExistence type="predicted"/>
<reference evidence="2 3" key="1">
    <citation type="journal article" date="2016" name="Mol. Biol. Evol.">
        <title>Genome-Wide Survey of Gut Fungi (Harpellales) Reveals the First Horizontally Transferred Ubiquitin Gene from a Mosquito Host.</title>
        <authorList>
            <person name="Wang Y."/>
            <person name="White M.M."/>
            <person name="Kvist S."/>
            <person name="Moncalvo J.M."/>
        </authorList>
    </citation>
    <scope>NUCLEOTIDE SEQUENCE [LARGE SCALE GENOMIC DNA]</scope>
    <source>
        <strain evidence="2 3">ALG-7-W6</strain>
    </source>
</reference>
<accession>A0A1R0GRB5</accession>
<gene>
    <name evidence="2" type="ORF">AYI68_g6547</name>
</gene>